<evidence type="ECO:0000256" key="1">
    <source>
        <dbReference type="SAM" id="MobiDB-lite"/>
    </source>
</evidence>
<evidence type="ECO:0000313" key="2">
    <source>
        <dbReference type="EMBL" id="JAP19934.1"/>
    </source>
</evidence>
<feature type="region of interest" description="Disordered" evidence="1">
    <location>
        <begin position="1"/>
        <end position="24"/>
    </location>
</feature>
<dbReference type="AlphaFoldDB" id="A0A0V0HHK6"/>
<organism evidence="2">
    <name type="scientific">Solanum chacoense</name>
    <name type="common">Chaco potato</name>
    <dbReference type="NCBI Taxonomy" id="4108"/>
    <lineage>
        <taxon>Eukaryota</taxon>
        <taxon>Viridiplantae</taxon>
        <taxon>Streptophyta</taxon>
        <taxon>Embryophyta</taxon>
        <taxon>Tracheophyta</taxon>
        <taxon>Spermatophyta</taxon>
        <taxon>Magnoliopsida</taxon>
        <taxon>eudicotyledons</taxon>
        <taxon>Gunneridae</taxon>
        <taxon>Pentapetalae</taxon>
        <taxon>asterids</taxon>
        <taxon>lamiids</taxon>
        <taxon>Solanales</taxon>
        <taxon>Solanaceae</taxon>
        <taxon>Solanoideae</taxon>
        <taxon>Solaneae</taxon>
        <taxon>Solanum</taxon>
    </lineage>
</organism>
<proteinExistence type="predicted"/>
<reference evidence="2" key="1">
    <citation type="submission" date="2015-12" db="EMBL/GenBank/DDBJ databases">
        <title>Gene expression during late stages of embryo sac development: a critical building block for successful pollen-pistil interactions.</title>
        <authorList>
            <person name="Liu Y."/>
            <person name="Joly V."/>
            <person name="Sabar M."/>
            <person name="Matton D.P."/>
        </authorList>
    </citation>
    <scope>NUCLEOTIDE SEQUENCE</scope>
</reference>
<name>A0A0V0HHK6_SOLCH</name>
<sequence>MFGGSDAGAATFSESPSKFEQHSHKGSFWPLNCGKSNSVFRGTTKLPPAFDPDLLTTLVLPFQT</sequence>
<accession>A0A0V0HHK6</accession>
<dbReference type="EMBL" id="GEDG01019448">
    <property type="protein sequence ID" value="JAP19934.1"/>
    <property type="molecule type" value="Transcribed_RNA"/>
</dbReference>
<protein>
    <submittedName>
        <fullName evidence="2">Putative ovule protein</fullName>
    </submittedName>
</protein>